<evidence type="ECO:0000256" key="1">
    <source>
        <dbReference type="SAM" id="Phobius"/>
    </source>
</evidence>
<accession>A0A317EVY3</accession>
<keyword evidence="1" id="KW-0812">Transmembrane</keyword>
<keyword evidence="1" id="KW-0472">Membrane</keyword>
<keyword evidence="3" id="KW-1185">Reference proteome</keyword>
<dbReference type="Proteomes" id="UP000245391">
    <property type="component" value="Unassembled WGS sequence"/>
</dbReference>
<protein>
    <submittedName>
        <fullName evidence="2">Uncharacterized protein</fullName>
    </submittedName>
</protein>
<gene>
    <name evidence="2" type="ORF">DF947_18835</name>
</gene>
<dbReference type="AlphaFoldDB" id="A0A317EVY3"/>
<organism evidence="2 3">
    <name type="scientific">Pedobacter paludis</name>
    <dbReference type="NCBI Taxonomy" id="2203212"/>
    <lineage>
        <taxon>Bacteria</taxon>
        <taxon>Pseudomonadati</taxon>
        <taxon>Bacteroidota</taxon>
        <taxon>Sphingobacteriia</taxon>
        <taxon>Sphingobacteriales</taxon>
        <taxon>Sphingobacteriaceae</taxon>
        <taxon>Pedobacter</taxon>
    </lineage>
</organism>
<dbReference type="OrthoDB" id="837694at2"/>
<dbReference type="EMBL" id="QGNY01000008">
    <property type="protein sequence ID" value="PWS30027.1"/>
    <property type="molecule type" value="Genomic_DNA"/>
</dbReference>
<feature type="transmembrane region" description="Helical" evidence="1">
    <location>
        <begin position="31"/>
        <end position="55"/>
    </location>
</feature>
<evidence type="ECO:0000313" key="3">
    <source>
        <dbReference type="Proteomes" id="UP000245391"/>
    </source>
</evidence>
<sequence>MKKKLFLILLIFTFLLGFGLPYSKLSESDNYLQIILFCMLLILACLICIFLKKCFYWYTSFMMNNRNKFVVKVDRPRVYIFSLLFPILLIDYFMLKNTRIQYVKGWFIGDVKFFSSLFLLGIIQKVATVFYSKWPLSFQLKWPVYTGKSVHLTDL</sequence>
<name>A0A317EVY3_9SPHI</name>
<keyword evidence="1" id="KW-1133">Transmembrane helix</keyword>
<evidence type="ECO:0000313" key="2">
    <source>
        <dbReference type="EMBL" id="PWS30027.1"/>
    </source>
</evidence>
<feature type="transmembrane region" description="Helical" evidence="1">
    <location>
        <begin position="76"/>
        <end position="93"/>
    </location>
</feature>
<comment type="caution">
    <text evidence="2">The sequence shown here is derived from an EMBL/GenBank/DDBJ whole genome shotgun (WGS) entry which is preliminary data.</text>
</comment>
<proteinExistence type="predicted"/>
<reference evidence="3" key="1">
    <citation type="submission" date="2018-05" db="EMBL/GenBank/DDBJ databases">
        <title>Pedobacter paludis sp. nov., isolated from wetland soil.</title>
        <authorList>
            <person name="Zhang Y."/>
        </authorList>
    </citation>
    <scope>NUCLEOTIDE SEQUENCE [LARGE SCALE GENOMIC DNA]</scope>
    <source>
        <strain evidence="3">R-8</strain>
    </source>
</reference>